<evidence type="ECO:0000256" key="3">
    <source>
        <dbReference type="ARBA" id="ARBA00005215"/>
    </source>
</evidence>
<evidence type="ECO:0000256" key="7">
    <source>
        <dbReference type="ARBA" id="ARBA00022528"/>
    </source>
</evidence>
<evidence type="ECO:0000256" key="4">
    <source>
        <dbReference type="ARBA" id="ARBA00010941"/>
    </source>
</evidence>
<evidence type="ECO:0000313" key="23">
    <source>
        <dbReference type="Proteomes" id="UP000054498"/>
    </source>
</evidence>
<dbReference type="GeneID" id="25737758"/>
<keyword evidence="7" id="KW-0150">Chloroplast</keyword>
<evidence type="ECO:0000256" key="18">
    <source>
        <dbReference type="ARBA" id="ARBA00077067"/>
    </source>
</evidence>
<dbReference type="GO" id="GO:0006002">
    <property type="term" value="P:fructose 6-phosphate metabolic process"/>
    <property type="evidence" value="ECO:0007669"/>
    <property type="project" value="TreeGrafter"/>
</dbReference>
<keyword evidence="10" id="KW-0479">Metal-binding</keyword>
<dbReference type="Gene3D" id="3.30.540.10">
    <property type="entry name" value="Fructose-1,6-Bisphosphatase, subunit A, domain 1"/>
    <property type="match status" value="1"/>
</dbReference>
<dbReference type="KEGG" id="mng:MNEG_4881"/>
<dbReference type="RefSeq" id="XP_013902096.1">
    <property type="nucleotide sequence ID" value="XM_014046642.1"/>
</dbReference>
<dbReference type="Proteomes" id="UP000054498">
    <property type="component" value="Unassembled WGS sequence"/>
</dbReference>
<keyword evidence="11 22" id="KW-0378">Hydrolase</keyword>
<evidence type="ECO:0000256" key="1">
    <source>
        <dbReference type="ARBA" id="ARBA00001946"/>
    </source>
</evidence>
<dbReference type="STRING" id="145388.A0A0D2MRK2"/>
<dbReference type="FunFam" id="3.40.190.80:FF:000008">
    <property type="entry name" value="Sedoheptulose-1,7-bisphosphatase, chloroplastic"/>
    <property type="match status" value="1"/>
</dbReference>
<dbReference type="EC" id="3.1.3.37" evidence="6"/>
<evidence type="ECO:0000256" key="19">
    <source>
        <dbReference type="ARBA" id="ARBA00082094"/>
    </source>
</evidence>
<evidence type="ECO:0000256" key="13">
    <source>
        <dbReference type="ARBA" id="ARBA00022946"/>
    </source>
</evidence>
<dbReference type="CDD" id="cd00354">
    <property type="entry name" value="FBPase"/>
    <property type="match status" value="1"/>
</dbReference>
<dbReference type="InterPro" id="IPR033391">
    <property type="entry name" value="FBPase_N"/>
</dbReference>
<keyword evidence="13" id="KW-0809">Transit peptide</keyword>
<dbReference type="GO" id="GO:0030388">
    <property type="term" value="P:fructose 1,6-bisphosphate metabolic process"/>
    <property type="evidence" value="ECO:0007669"/>
    <property type="project" value="TreeGrafter"/>
</dbReference>
<dbReference type="GO" id="GO:0050278">
    <property type="term" value="F:sedoheptulose-bisphosphatase activity"/>
    <property type="evidence" value="ECO:0007669"/>
    <property type="project" value="UniProtKB-EC"/>
</dbReference>
<keyword evidence="14" id="KW-1015">Disulfide bond</keyword>
<feature type="domain" description="Fructose-1-6-bisphosphatase class I N-terminal" evidence="20">
    <location>
        <begin position="85"/>
        <end position="243"/>
    </location>
</feature>
<dbReference type="InterPro" id="IPR023079">
    <property type="entry name" value="SBPase"/>
</dbReference>
<evidence type="ECO:0000256" key="16">
    <source>
        <dbReference type="ARBA" id="ARBA00034040"/>
    </source>
</evidence>
<gene>
    <name evidence="22" type="ORF">MNEG_4881</name>
</gene>
<dbReference type="SUPFAM" id="SSF56655">
    <property type="entry name" value="Carbohydrate phosphatase"/>
    <property type="match status" value="1"/>
</dbReference>
<evidence type="ECO:0000256" key="12">
    <source>
        <dbReference type="ARBA" id="ARBA00022842"/>
    </source>
</evidence>
<organism evidence="22 23">
    <name type="scientific">Monoraphidium neglectum</name>
    <dbReference type="NCBI Taxonomy" id="145388"/>
    <lineage>
        <taxon>Eukaryota</taxon>
        <taxon>Viridiplantae</taxon>
        <taxon>Chlorophyta</taxon>
        <taxon>core chlorophytes</taxon>
        <taxon>Chlorophyceae</taxon>
        <taxon>CS clade</taxon>
        <taxon>Sphaeropleales</taxon>
        <taxon>Selenastraceae</taxon>
        <taxon>Monoraphidium</taxon>
    </lineage>
</organism>
<reference evidence="22 23" key="1">
    <citation type="journal article" date="2013" name="BMC Genomics">
        <title>Reconstruction of the lipid metabolism for the microalga Monoraphidium neglectum from its genome sequence reveals characteristics suitable for biofuel production.</title>
        <authorList>
            <person name="Bogen C."/>
            <person name="Al-Dilaimi A."/>
            <person name="Albersmeier A."/>
            <person name="Wichmann J."/>
            <person name="Grundmann M."/>
            <person name="Rupp O."/>
            <person name="Lauersen K.J."/>
            <person name="Blifernez-Klassen O."/>
            <person name="Kalinowski J."/>
            <person name="Goesmann A."/>
            <person name="Mussgnug J.H."/>
            <person name="Kruse O."/>
        </authorList>
    </citation>
    <scope>NUCLEOTIDE SEQUENCE [LARGE SCALE GENOMIC DNA]</scope>
    <source>
        <strain evidence="22 23">SAG 48.87</strain>
    </source>
</reference>
<proteinExistence type="inferred from homology"/>
<keyword evidence="15" id="KW-0119">Carbohydrate metabolism</keyword>
<evidence type="ECO:0000259" key="20">
    <source>
        <dbReference type="Pfam" id="PF00316"/>
    </source>
</evidence>
<dbReference type="PROSITE" id="PS00124">
    <property type="entry name" value="FBPASE"/>
    <property type="match status" value="1"/>
</dbReference>
<dbReference type="GO" id="GO:0009507">
    <property type="term" value="C:chloroplast"/>
    <property type="evidence" value="ECO:0007669"/>
    <property type="project" value="UniProtKB-SubCell"/>
</dbReference>
<comment type="subcellular location">
    <subcellularLocation>
        <location evidence="2">Plastid</location>
        <location evidence="2">Chloroplast</location>
    </subcellularLocation>
</comment>
<dbReference type="GO" id="GO:0006094">
    <property type="term" value="P:gluconeogenesis"/>
    <property type="evidence" value="ECO:0007669"/>
    <property type="project" value="TreeGrafter"/>
</dbReference>
<evidence type="ECO:0000256" key="6">
    <source>
        <dbReference type="ARBA" id="ARBA00013045"/>
    </source>
</evidence>
<evidence type="ECO:0000256" key="10">
    <source>
        <dbReference type="ARBA" id="ARBA00022723"/>
    </source>
</evidence>
<evidence type="ECO:0000256" key="14">
    <source>
        <dbReference type="ARBA" id="ARBA00023157"/>
    </source>
</evidence>
<dbReference type="OrthoDB" id="10256725at2759"/>
<comment type="cofactor">
    <cofactor evidence="1">
        <name>Mg(2+)</name>
        <dbReference type="ChEBI" id="CHEBI:18420"/>
    </cofactor>
</comment>
<keyword evidence="23" id="KW-1185">Reference proteome</keyword>
<name>A0A0D2MRK2_9CHLO</name>
<dbReference type="FunFam" id="3.30.540.10:FF:000010">
    <property type="entry name" value="Sedoheptulose-1,7-bisphosphatase, chloroplastic"/>
    <property type="match status" value="1"/>
</dbReference>
<keyword evidence="8" id="KW-0113">Calvin cycle</keyword>
<keyword evidence="12" id="KW-0460">Magnesium</keyword>
<evidence type="ECO:0000256" key="8">
    <source>
        <dbReference type="ARBA" id="ARBA00022567"/>
    </source>
</evidence>
<dbReference type="InterPro" id="IPR044015">
    <property type="entry name" value="FBPase_C_dom"/>
</dbReference>
<accession>A0A0D2MRK2</accession>
<evidence type="ECO:0000256" key="15">
    <source>
        <dbReference type="ARBA" id="ARBA00023277"/>
    </source>
</evidence>
<keyword evidence="9" id="KW-0934">Plastid</keyword>
<evidence type="ECO:0000313" key="22">
    <source>
        <dbReference type="EMBL" id="KIZ03077.1"/>
    </source>
</evidence>
<dbReference type="PANTHER" id="PTHR11556">
    <property type="entry name" value="FRUCTOSE-1,6-BISPHOSPHATASE-RELATED"/>
    <property type="match status" value="1"/>
</dbReference>
<evidence type="ECO:0000256" key="11">
    <source>
        <dbReference type="ARBA" id="ARBA00022801"/>
    </source>
</evidence>
<dbReference type="GO" id="GO:0006000">
    <property type="term" value="P:fructose metabolic process"/>
    <property type="evidence" value="ECO:0007669"/>
    <property type="project" value="TreeGrafter"/>
</dbReference>
<evidence type="ECO:0000259" key="21">
    <source>
        <dbReference type="Pfam" id="PF18913"/>
    </source>
</evidence>
<sequence>MAAIASRVQASMAGAAQAKAFVRPSAPKTVRVAASALGQSSFAGVKAFSAQKPRSMRAASRRHAVVTKAKVGDSLAEFLVDATPDPKLRQLMMSMAEATRTIAFKIRTASCSGTACVNSFGDEQLAIDVLADNLLFDALRYSHVCKWACSEEVPEPVDMGGQGFSVAFDPLDGSSIVDTNFSVGTIFGVWPGDKLKDITGRQQAAAGMGIYGPRTVYLIAIAGYPGCHEFLLMDDGKWMHVKETTEIGEGKLFAPGNLRATFDNPAYERLISYYLGEKYTLRYTGGMVPDVFQIIVKEKGVFTNVTSPSTKAKLRILFEVAPLSLLVESAGGASSADGKCVSGLDIPILAYDQRTQICYGSNFKLIWPIQEKKQQKEFYQLIHQWLKELKDAGTLDAVSATITSSMRAAMGPRLVSFLCDLTHVALAAEHARLCPSDDAPSFKSSTALLDADSRLVHELAQPLLDIARAQSQLHAQRFAAESAAAAEEEARMEGAAGRLKEAYYALAAQKAFLEQQLAAKGLPLPDDTARPRDSSCAPCDPLALPLPPAAPPPPALAAARDEAAALWRRLEGHLDRFNDLPDLVDSVVGSEVHPYAVDGAKLRALAGLGSASSVGGAGSLAAASGGGQAGAPEVDVVALLEGWLDRVEALESHVAQLDGGGGSGVGGGEPTPLLATADARSHAPHLFAQLGVHRSCLQGMRALEGALEDELAATGT</sequence>
<dbReference type="PANTHER" id="PTHR11556:SF35">
    <property type="entry name" value="SEDOHEPTULOSE-1,7-BISPHOSPHATASE, CHLOROPLASTIC"/>
    <property type="match status" value="1"/>
</dbReference>
<evidence type="ECO:0000256" key="5">
    <source>
        <dbReference type="ARBA" id="ARBA00011738"/>
    </source>
</evidence>
<evidence type="ECO:0000256" key="2">
    <source>
        <dbReference type="ARBA" id="ARBA00004229"/>
    </source>
</evidence>
<dbReference type="GO" id="GO:0042132">
    <property type="term" value="F:fructose 1,6-bisphosphate 1-phosphatase activity"/>
    <property type="evidence" value="ECO:0007669"/>
    <property type="project" value="TreeGrafter"/>
</dbReference>
<dbReference type="AlphaFoldDB" id="A0A0D2MRK2"/>
<dbReference type="Pfam" id="PF18913">
    <property type="entry name" value="FBPase_C"/>
    <property type="match status" value="1"/>
</dbReference>
<comment type="catalytic activity">
    <reaction evidence="16">
        <text>D-sedoheptulose 1,7-bisphosphate + H2O = D-sedoheptulose 7-phosphate + phosphate</text>
        <dbReference type="Rhea" id="RHEA:17461"/>
        <dbReference type="ChEBI" id="CHEBI:15377"/>
        <dbReference type="ChEBI" id="CHEBI:43474"/>
        <dbReference type="ChEBI" id="CHEBI:57483"/>
        <dbReference type="ChEBI" id="CHEBI:58335"/>
        <dbReference type="EC" id="3.1.3.37"/>
    </reaction>
</comment>
<dbReference type="InterPro" id="IPR000146">
    <property type="entry name" value="FBPase_class-1"/>
</dbReference>
<dbReference type="Pfam" id="PF00316">
    <property type="entry name" value="FBPase"/>
    <property type="match status" value="1"/>
</dbReference>
<protein>
    <recommendedName>
        <fullName evidence="17">Sedoheptulose-1,7-bisphosphatase, chloroplastic</fullName>
        <ecNumber evidence="6">3.1.3.37</ecNumber>
    </recommendedName>
    <alternativeName>
        <fullName evidence="18">SED(1,7)P2ase</fullName>
    </alternativeName>
    <alternativeName>
        <fullName evidence="19">Sedoheptulose bisphosphatase</fullName>
    </alternativeName>
</protein>
<dbReference type="GO" id="GO:0046872">
    <property type="term" value="F:metal ion binding"/>
    <property type="evidence" value="ECO:0007669"/>
    <property type="project" value="UniProtKB-KW"/>
</dbReference>
<dbReference type="InterPro" id="IPR020548">
    <property type="entry name" value="Fructose_bisphosphatase_AS"/>
</dbReference>
<comment type="similarity">
    <text evidence="4">Belongs to the FBPase class 1 family.</text>
</comment>
<feature type="domain" description="Fructose-1-6-bisphosphatase class 1 C-terminal" evidence="21">
    <location>
        <begin position="249"/>
        <end position="364"/>
    </location>
</feature>
<comment type="pathway">
    <text evidence="3">Carbohydrate biosynthesis; Calvin cycle.</text>
</comment>
<evidence type="ECO:0000256" key="17">
    <source>
        <dbReference type="ARBA" id="ARBA00070639"/>
    </source>
</evidence>
<evidence type="ECO:0000256" key="9">
    <source>
        <dbReference type="ARBA" id="ARBA00022640"/>
    </source>
</evidence>
<dbReference type="GO" id="GO:0019253">
    <property type="term" value="P:reductive pentose-phosphate cycle"/>
    <property type="evidence" value="ECO:0007669"/>
    <property type="project" value="UniProtKB-KW"/>
</dbReference>
<dbReference type="GO" id="GO:0005986">
    <property type="term" value="P:sucrose biosynthetic process"/>
    <property type="evidence" value="ECO:0007669"/>
    <property type="project" value="TreeGrafter"/>
</dbReference>
<comment type="subunit">
    <text evidence="5">Homodimer.</text>
</comment>
<dbReference type="PRINTS" id="PR01958">
    <property type="entry name" value="S17BPHPHTASE"/>
</dbReference>
<dbReference type="EMBL" id="KK100919">
    <property type="protein sequence ID" value="KIZ03077.1"/>
    <property type="molecule type" value="Genomic_DNA"/>
</dbReference>
<dbReference type="Gene3D" id="3.40.190.80">
    <property type="match status" value="1"/>
</dbReference>